<dbReference type="AlphaFoldDB" id="A0A1M4JK85"/>
<name>A0A1M4JK85_9XANT</name>
<dbReference type="EMBL" id="FLUK01000212">
    <property type="protein sequence ID" value="SBV88707.1"/>
    <property type="molecule type" value="Genomic_DNA"/>
</dbReference>
<gene>
    <name evidence="1" type="ORF">XTGNCPPB3709_2654</name>
</gene>
<reference evidence="2" key="1">
    <citation type="submission" date="2016-07" db="EMBL/GenBank/DDBJ databases">
        <authorList>
            <person name="Florea S."/>
            <person name="Webb J.S."/>
            <person name="Jaromczyk J."/>
            <person name="Schardl C.L."/>
        </authorList>
    </citation>
    <scope>NUCLEOTIDE SEQUENCE [LARGE SCALE GENOMIC DNA]</scope>
</reference>
<sequence>MELELARLRVVHRYAEHVGRQQIGGELHALEAQAQARRQRMRQRGLAQSGQILDQQMSAGQQCDKRHAHLLRLAQDQRIDLLLGLHERLAQRIG</sequence>
<proteinExistence type="predicted"/>
<dbReference type="Proteomes" id="UP000184997">
    <property type="component" value="Unassembled WGS sequence"/>
</dbReference>
<protein>
    <submittedName>
        <fullName evidence="1">Uncharacterized protein</fullName>
    </submittedName>
</protein>
<evidence type="ECO:0000313" key="2">
    <source>
        <dbReference type="Proteomes" id="UP000184997"/>
    </source>
</evidence>
<evidence type="ECO:0000313" key="1">
    <source>
        <dbReference type="EMBL" id="SBV88707.1"/>
    </source>
</evidence>
<organism evidence="1 2">
    <name type="scientific">Xanthomonas graminis pv. graminis</name>
    <dbReference type="NCBI Taxonomy" id="134874"/>
    <lineage>
        <taxon>Bacteria</taxon>
        <taxon>Pseudomonadati</taxon>
        <taxon>Pseudomonadota</taxon>
        <taxon>Gammaproteobacteria</taxon>
        <taxon>Lysobacterales</taxon>
        <taxon>Lysobacteraceae</taxon>
        <taxon>Xanthomonas</taxon>
        <taxon>Xanthomonas translucens group</taxon>
        <taxon>Xanthomonas graminis</taxon>
    </lineage>
</organism>
<accession>A0A1M4JK85</accession>